<keyword evidence="6 8" id="KW-0378">Hydrolase</keyword>
<feature type="compositionally biased region" description="Basic residues" evidence="10">
    <location>
        <begin position="161"/>
        <end position="174"/>
    </location>
</feature>
<comment type="similarity">
    <text evidence="2 8">Belongs to the peptidase C12 family.</text>
</comment>
<keyword evidence="4 8" id="KW-0645">Protease</keyword>
<dbReference type="InterPro" id="IPR036959">
    <property type="entry name" value="Peptidase_C12_UCH_sf"/>
</dbReference>
<evidence type="ECO:0000256" key="6">
    <source>
        <dbReference type="ARBA" id="ARBA00022801"/>
    </source>
</evidence>
<evidence type="ECO:0000313" key="13">
    <source>
        <dbReference type="Proteomes" id="UP000186601"/>
    </source>
</evidence>
<dbReference type="Proteomes" id="UP000186601">
    <property type="component" value="Unassembled WGS sequence"/>
</dbReference>
<evidence type="ECO:0000256" key="7">
    <source>
        <dbReference type="ARBA" id="ARBA00022807"/>
    </source>
</evidence>
<dbReference type="GO" id="GO:0004843">
    <property type="term" value="F:cysteine-type deubiquitinase activity"/>
    <property type="evidence" value="ECO:0007669"/>
    <property type="project" value="UniProtKB-UniRule"/>
</dbReference>
<evidence type="ECO:0000256" key="3">
    <source>
        <dbReference type="ARBA" id="ARBA00012759"/>
    </source>
</evidence>
<keyword evidence="5 8" id="KW-0833">Ubl conjugation pathway</keyword>
<comment type="caution">
    <text evidence="12">The sequence shown here is derived from an EMBL/GenBank/DDBJ whole genome shotgun (WGS) entry which is preliminary data.</text>
</comment>
<dbReference type="SUPFAM" id="SSF54001">
    <property type="entry name" value="Cysteine proteinases"/>
    <property type="match status" value="1"/>
</dbReference>
<dbReference type="InterPro" id="IPR038765">
    <property type="entry name" value="Papain-like_cys_pep_sf"/>
</dbReference>
<comment type="catalytic activity">
    <reaction evidence="1 8">
        <text>Thiol-dependent hydrolysis of ester, thioester, amide, peptide and isopeptide bonds formed by the C-terminal Gly of ubiquitin (a 76-residue protein attached to proteins as an intracellular targeting signal).</text>
        <dbReference type="EC" id="3.4.19.12"/>
    </reaction>
</comment>
<dbReference type="GO" id="GO:0016579">
    <property type="term" value="P:protein deubiquitination"/>
    <property type="evidence" value="ECO:0007669"/>
    <property type="project" value="TreeGrafter"/>
</dbReference>
<evidence type="ECO:0000256" key="1">
    <source>
        <dbReference type="ARBA" id="ARBA00000707"/>
    </source>
</evidence>
<protein>
    <recommendedName>
        <fullName evidence="3 8">ubiquitinyl hydrolase 1</fullName>
        <ecNumber evidence="3 8">3.4.19.12</ecNumber>
    </recommendedName>
</protein>
<evidence type="ECO:0000313" key="12">
    <source>
        <dbReference type="EMBL" id="PSR77081.1"/>
    </source>
</evidence>
<dbReference type="Pfam" id="PF01088">
    <property type="entry name" value="Peptidase_C12"/>
    <property type="match status" value="1"/>
</dbReference>
<dbReference type="PANTHER" id="PTHR10589">
    <property type="entry name" value="UBIQUITIN CARBOXYL-TERMINAL HYDROLASE"/>
    <property type="match status" value="1"/>
</dbReference>
<reference evidence="12 13" key="1">
    <citation type="submission" date="2018-02" db="EMBL/GenBank/DDBJ databases">
        <title>Genome sequence of the basidiomycete white-rot fungus Phlebia centrifuga.</title>
        <authorList>
            <person name="Granchi Z."/>
            <person name="Peng M."/>
            <person name="de Vries R.P."/>
            <person name="Hilden K."/>
            <person name="Makela M.R."/>
            <person name="Grigoriev I."/>
            <person name="Riley R."/>
        </authorList>
    </citation>
    <scope>NUCLEOTIDE SEQUENCE [LARGE SCALE GENOMIC DNA]</scope>
    <source>
        <strain evidence="12 13">FBCC195</strain>
    </source>
</reference>
<accession>A0A2R6NUP8</accession>
<dbReference type="InterPro" id="IPR001578">
    <property type="entry name" value="Peptidase_C12_UCH"/>
</dbReference>
<evidence type="ECO:0000256" key="10">
    <source>
        <dbReference type="SAM" id="MobiDB-lite"/>
    </source>
</evidence>
<feature type="site" description="Transition state stabilizer" evidence="8">
    <location>
        <position position="66"/>
    </location>
</feature>
<keyword evidence="9" id="KW-0175">Coiled coil</keyword>
<organism evidence="12 13">
    <name type="scientific">Hermanssonia centrifuga</name>
    <dbReference type="NCBI Taxonomy" id="98765"/>
    <lineage>
        <taxon>Eukaryota</taxon>
        <taxon>Fungi</taxon>
        <taxon>Dikarya</taxon>
        <taxon>Basidiomycota</taxon>
        <taxon>Agaricomycotina</taxon>
        <taxon>Agaricomycetes</taxon>
        <taxon>Polyporales</taxon>
        <taxon>Meruliaceae</taxon>
        <taxon>Hermanssonia</taxon>
    </lineage>
</organism>
<sequence length="378" mass="42688">MRKLGLRGLEIAELYDIEPWAVDHLQPRALIFCYPCADDDIKLQDSHNEDSCLPDPDAEGIWFAHQLCNDACASQALLNIVLNLSRIRVGAELERFKRDTEKMDPVMRGLAVTNCQFIRQAHNSLARPADLRGSSHAVATSTLEYAKSQKKTRRNSDSSPPKKRRKQNFGRVKKPQPESAEEDVENYHFIAYVPIDGKVWELDGLRLSGPLEVGEITSDSEGGSGRTDWMSVVRPALRRRMQSLQSNESDHVRYNLLAVVEDRYEKASDALEMLKRKRNRLESRLNEELPEVWTSQVDPSLLASRVEAFATSSQGPSSLGPTYNPEFGSRKLEMEMDILDMPARKLGEAWETCVRNAMTAKVAVEDELSNSIRTQVSD</sequence>
<keyword evidence="7 8" id="KW-0788">Thiol protease</keyword>
<keyword evidence="13" id="KW-1185">Reference proteome</keyword>
<dbReference type="AlphaFoldDB" id="A0A2R6NUP8"/>
<dbReference type="PROSITE" id="PS52048">
    <property type="entry name" value="UCH_DOMAIN"/>
    <property type="match status" value="1"/>
</dbReference>
<feature type="domain" description="UCH catalytic" evidence="11">
    <location>
        <begin position="1"/>
        <end position="261"/>
    </location>
</feature>
<gene>
    <name evidence="12" type="ORF">PHLCEN_2v8070</name>
</gene>
<evidence type="ECO:0000256" key="2">
    <source>
        <dbReference type="ARBA" id="ARBA00009326"/>
    </source>
</evidence>
<evidence type="ECO:0000256" key="9">
    <source>
        <dbReference type="SAM" id="Coils"/>
    </source>
</evidence>
<dbReference type="OrthoDB" id="1924260at2759"/>
<name>A0A2R6NUP8_9APHY</name>
<feature type="active site" description="Nucleophile" evidence="8">
    <location>
        <position position="72"/>
    </location>
</feature>
<feature type="active site" description="Proton donor" evidence="8">
    <location>
        <position position="188"/>
    </location>
</feature>
<dbReference type="STRING" id="98765.A0A2R6NUP8"/>
<feature type="site" description="Important for enzyme activity" evidence="8">
    <location>
        <position position="203"/>
    </location>
</feature>
<dbReference type="GO" id="GO:0005737">
    <property type="term" value="C:cytoplasm"/>
    <property type="evidence" value="ECO:0007669"/>
    <property type="project" value="TreeGrafter"/>
</dbReference>
<evidence type="ECO:0000256" key="8">
    <source>
        <dbReference type="PROSITE-ProRule" id="PRU01393"/>
    </source>
</evidence>
<dbReference type="EC" id="3.4.19.12" evidence="3 8"/>
<dbReference type="PANTHER" id="PTHR10589:SF16">
    <property type="entry name" value="UBIQUITIN CARBOXYL-TERMINAL HYDROLASE ISOZYME L5"/>
    <property type="match status" value="1"/>
</dbReference>
<feature type="region of interest" description="Disordered" evidence="10">
    <location>
        <begin position="144"/>
        <end position="180"/>
    </location>
</feature>
<dbReference type="EMBL" id="MLYV02000814">
    <property type="protein sequence ID" value="PSR77081.1"/>
    <property type="molecule type" value="Genomic_DNA"/>
</dbReference>
<proteinExistence type="inferred from homology"/>
<evidence type="ECO:0000259" key="11">
    <source>
        <dbReference type="PROSITE" id="PS52048"/>
    </source>
</evidence>
<feature type="coiled-coil region" evidence="9">
    <location>
        <begin position="257"/>
        <end position="284"/>
    </location>
</feature>
<dbReference type="GO" id="GO:0006511">
    <property type="term" value="P:ubiquitin-dependent protein catabolic process"/>
    <property type="evidence" value="ECO:0007669"/>
    <property type="project" value="UniProtKB-UniRule"/>
</dbReference>
<dbReference type="Gene3D" id="3.40.532.10">
    <property type="entry name" value="Peptidase C12, ubiquitin carboxyl-terminal hydrolase"/>
    <property type="match status" value="1"/>
</dbReference>
<evidence type="ECO:0000256" key="4">
    <source>
        <dbReference type="ARBA" id="ARBA00022670"/>
    </source>
</evidence>
<evidence type="ECO:0000256" key="5">
    <source>
        <dbReference type="ARBA" id="ARBA00022786"/>
    </source>
</evidence>